<dbReference type="Pfam" id="PF00582">
    <property type="entry name" value="Usp"/>
    <property type="match status" value="1"/>
</dbReference>
<dbReference type="InterPro" id="IPR006016">
    <property type="entry name" value="UspA"/>
</dbReference>
<dbReference type="Proteomes" id="UP000839682">
    <property type="component" value="Unassembled WGS sequence"/>
</dbReference>
<gene>
    <name evidence="4" type="ORF">DSF98_22095</name>
</gene>
<feature type="domain" description="UspA" evidence="3">
    <location>
        <begin position="3"/>
        <end position="138"/>
    </location>
</feature>
<organism evidence="4">
    <name type="scientific">Salmonella enterica I</name>
    <dbReference type="NCBI Taxonomy" id="59201"/>
    <lineage>
        <taxon>Bacteria</taxon>
        <taxon>Pseudomonadati</taxon>
        <taxon>Pseudomonadota</taxon>
        <taxon>Gammaproteobacteria</taxon>
        <taxon>Enterobacterales</taxon>
        <taxon>Enterobacteriaceae</taxon>
        <taxon>Salmonella</taxon>
    </lineage>
</organism>
<dbReference type="InterPro" id="IPR006015">
    <property type="entry name" value="Universal_stress_UspA"/>
</dbReference>
<evidence type="ECO:0000313" key="4">
    <source>
        <dbReference type="EMBL" id="EAA7255323.1"/>
    </source>
</evidence>
<evidence type="ECO:0000259" key="3">
    <source>
        <dbReference type="Pfam" id="PF00582"/>
    </source>
</evidence>
<dbReference type="SUPFAM" id="SSF52402">
    <property type="entry name" value="Adenine nucleotide alpha hydrolases-like"/>
    <property type="match status" value="1"/>
</dbReference>
<comment type="caution">
    <text evidence="4">The sequence shown here is derived from an EMBL/GenBank/DDBJ whole genome shotgun (WGS) entry which is preliminary data.</text>
</comment>
<sequence>MTYRHIAVAVSGEPDDQIIVKKALDIARHDNAFLTLVHIHDGLGELYSGVYIPSAEDIIRAIDAVPEKNLKEMVPEAQWPKTRLVTERGTMPETLLEVVQKEGCDLLICGHHYSFLNRLMPFYRSIINRMATDLLIVPLTDNQPGA</sequence>
<dbReference type="PIRSF" id="PIRSF006276">
    <property type="entry name" value="UspA"/>
    <property type="match status" value="1"/>
</dbReference>
<comment type="similarity">
    <text evidence="1 2">Belongs to the universal stress protein A family.</text>
</comment>
<dbReference type="Gene3D" id="3.40.50.620">
    <property type="entry name" value="HUPs"/>
    <property type="match status" value="1"/>
</dbReference>
<accession>A0A3V2NZN9</accession>
<reference evidence="4" key="1">
    <citation type="submission" date="2018-07" db="EMBL/GenBank/DDBJ databases">
        <authorList>
            <person name="Ashton P.M."/>
            <person name="Dallman T."/>
            <person name="Nair S."/>
            <person name="De Pinna E."/>
            <person name="Peters T."/>
            <person name="Grant K."/>
        </authorList>
    </citation>
    <scope>NUCLEOTIDE SEQUENCE [LARGE SCALE GENOMIC DNA]</scope>
    <source>
        <strain evidence="4">440016</strain>
    </source>
</reference>
<evidence type="ECO:0000256" key="1">
    <source>
        <dbReference type="ARBA" id="ARBA00008791"/>
    </source>
</evidence>
<dbReference type="EMBL" id="AAACIV010000027">
    <property type="protein sequence ID" value="EAA7255323.1"/>
    <property type="molecule type" value="Genomic_DNA"/>
</dbReference>
<proteinExistence type="inferred from homology"/>
<name>A0A3V2NZN9_SALET</name>
<dbReference type="AlphaFoldDB" id="A0A3V2NZN9"/>
<dbReference type="InterPro" id="IPR014729">
    <property type="entry name" value="Rossmann-like_a/b/a_fold"/>
</dbReference>
<protein>
    <recommendedName>
        <fullName evidence="2">Universal stress protein</fullName>
    </recommendedName>
</protein>
<evidence type="ECO:0000256" key="2">
    <source>
        <dbReference type="PIRNR" id="PIRNR006276"/>
    </source>
</evidence>